<keyword evidence="3 7" id="KW-1133">Transmembrane helix</keyword>
<comment type="subcellular location">
    <subcellularLocation>
        <location evidence="1">Membrane</location>
        <topology evidence="1">Multi-pass membrane protein</topology>
    </subcellularLocation>
</comment>
<sequence>MAPSPVDTAQSELDPEWAAEDKGPAIVGTIIAVSAITTLFAAARLYVRGWIIRRLQIDDWIIVLSIIGSWLAVGFGIAAVNSGNGRHTATLTPEQISGTIFWTLVGFTPGIISFGFPKLAAIYLLVKLMNPSRKKICFLWFLGVFCLVTLVACMILLLTQCQPVRATWDVEFPEDQKKCINKMVVVYVAVFAGSLSAFVDLCLAVFPISVLLKLQLPTYKKVGLSAALGIGMVATIVAIYKTTLLHNLASPDFTYDSAGILVWTIIEGASVIISTCLPTLNPLRKIILGERSLSYLRHGNSGSQKPRASHYELGGSRTPGVSAGRSNNGAGGRRSGGGGSNGVKGGASHVKTTSRAMGGSNSGIYPGGHPGTGSEDSILKDLKASSASSDMDGTRAPTFMSTDSDLGIGVPGPATVKEGAIMRTDEVTVDTDATHTLRGTFASDLAARTPNIQSYWCDQEVDDGSGTDFTSAWCRTEVAAYGGANDVSQESWVLSSSSAWQQAERHQQQSAEALDPAIFSARFAGYTRKIIKNKL</sequence>
<feature type="transmembrane region" description="Helical" evidence="7">
    <location>
        <begin position="222"/>
        <end position="240"/>
    </location>
</feature>
<evidence type="ECO:0000256" key="6">
    <source>
        <dbReference type="SAM" id="MobiDB-lite"/>
    </source>
</evidence>
<feature type="transmembrane region" description="Helical" evidence="7">
    <location>
        <begin position="184"/>
        <end position="210"/>
    </location>
</feature>
<dbReference type="GO" id="GO:0016020">
    <property type="term" value="C:membrane"/>
    <property type="evidence" value="ECO:0007669"/>
    <property type="project" value="UniProtKB-SubCell"/>
</dbReference>
<dbReference type="PANTHER" id="PTHR33048:SF155">
    <property type="entry name" value="INTEGRAL MEMBRANE PROTEIN"/>
    <property type="match status" value="1"/>
</dbReference>
<feature type="transmembrane region" description="Helical" evidence="7">
    <location>
        <begin position="25"/>
        <end position="47"/>
    </location>
</feature>
<dbReference type="InterPro" id="IPR049326">
    <property type="entry name" value="Rhodopsin_dom_fungi"/>
</dbReference>
<feature type="compositionally biased region" description="Gly residues" evidence="6">
    <location>
        <begin position="329"/>
        <end position="345"/>
    </location>
</feature>
<feature type="transmembrane region" description="Helical" evidence="7">
    <location>
        <begin position="100"/>
        <end position="126"/>
    </location>
</feature>
<accession>A0AAD5WQT0</accession>
<evidence type="ECO:0000313" key="9">
    <source>
        <dbReference type="EMBL" id="KAJ2897436.1"/>
    </source>
</evidence>
<organism evidence="9 10">
    <name type="scientific">Zalerion maritima</name>
    <dbReference type="NCBI Taxonomy" id="339359"/>
    <lineage>
        <taxon>Eukaryota</taxon>
        <taxon>Fungi</taxon>
        <taxon>Dikarya</taxon>
        <taxon>Ascomycota</taxon>
        <taxon>Pezizomycotina</taxon>
        <taxon>Sordariomycetes</taxon>
        <taxon>Lulworthiomycetidae</taxon>
        <taxon>Lulworthiales</taxon>
        <taxon>Lulworthiaceae</taxon>
        <taxon>Zalerion</taxon>
    </lineage>
</organism>
<dbReference type="Pfam" id="PF20684">
    <property type="entry name" value="Fung_rhodopsin"/>
    <property type="match status" value="1"/>
</dbReference>
<reference evidence="9" key="1">
    <citation type="submission" date="2022-07" db="EMBL/GenBank/DDBJ databases">
        <title>Draft genome sequence of Zalerion maritima ATCC 34329, a (micro)plastics degrading marine fungus.</title>
        <authorList>
            <person name="Paco A."/>
            <person name="Goncalves M.F.M."/>
            <person name="Rocha-Santos T.A.P."/>
            <person name="Alves A."/>
        </authorList>
    </citation>
    <scope>NUCLEOTIDE SEQUENCE</scope>
    <source>
        <strain evidence="9">ATCC 34329</strain>
    </source>
</reference>
<dbReference type="EMBL" id="JAKWBI020000275">
    <property type="protein sequence ID" value="KAJ2897436.1"/>
    <property type="molecule type" value="Genomic_DNA"/>
</dbReference>
<dbReference type="PANTHER" id="PTHR33048">
    <property type="entry name" value="PTH11-LIKE INTEGRAL MEMBRANE PROTEIN (AFU_ORTHOLOGUE AFUA_5G11245)"/>
    <property type="match status" value="1"/>
</dbReference>
<name>A0AAD5WQT0_9PEZI</name>
<dbReference type="AlphaFoldDB" id="A0AAD5WQT0"/>
<protein>
    <recommendedName>
        <fullName evidence="8">Rhodopsin domain-containing protein</fullName>
    </recommendedName>
</protein>
<evidence type="ECO:0000256" key="7">
    <source>
        <dbReference type="SAM" id="Phobius"/>
    </source>
</evidence>
<evidence type="ECO:0000256" key="1">
    <source>
        <dbReference type="ARBA" id="ARBA00004141"/>
    </source>
</evidence>
<keyword evidence="10" id="KW-1185">Reference proteome</keyword>
<feature type="transmembrane region" description="Helical" evidence="7">
    <location>
        <begin position="59"/>
        <end position="80"/>
    </location>
</feature>
<proteinExistence type="inferred from homology"/>
<keyword evidence="4 7" id="KW-0472">Membrane</keyword>
<evidence type="ECO:0000256" key="5">
    <source>
        <dbReference type="ARBA" id="ARBA00038359"/>
    </source>
</evidence>
<feature type="transmembrane region" description="Helical" evidence="7">
    <location>
        <begin position="138"/>
        <end position="158"/>
    </location>
</feature>
<evidence type="ECO:0000256" key="3">
    <source>
        <dbReference type="ARBA" id="ARBA00022989"/>
    </source>
</evidence>
<feature type="transmembrane region" description="Helical" evidence="7">
    <location>
        <begin position="260"/>
        <end position="280"/>
    </location>
</feature>
<feature type="domain" description="Rhodopsin" evidence="8">
    <location>
        <begin position="43"/>
        <end position="283"/>
    </location>
</feature>
<feature type="region of interest" description="Disordered" evidence="6">
    <location>
        <begin position="298"/>
        <end position="410"/>
    </location>
</feature>
<evidence type="ECO:0000313" key="10">
    <source>
        <dbReference type="Proteomes" id="UP001201980"/>
    </source>
</evidence>
<comment type="similarity">
    <text evidence="5">Belongs to the SAT4 family.</text>
</comment>
<evidence type="ECO:0000256" key="2">
    <source>
        <dbReference type="ARBA" id="ARBA00022692"/>
    </source>
</evidence>
<dbReference type="Proteomes" id="UP001201980">
    <property type="component" value="Unassembled WGS sequence"/>
</dbReference>
<evidence type="ECO:0000256" key="4">
    <source>
        <dbReference type="ARBA" id="ARBA00023136"/>
    </source>
</evidence>
<evidence type="ECO:0000259" key="8">
    <source>
        <dbReference type="Pfam" id="PF20684"/>
    </source>
</evidence>
<dbReference type="InterPro" id="IPR052337">
    <property type="entry name" value="SAT4-like"/>
</dbReference>
<keyword evidence="2 7" id="KW-0812">Transmembrane</keyword>
<gene>
    <name evidence="9" type="ORF">MKZ38_004667</name>
</gene>
<comment type="caution">
    <text evidence="9">The sequence shown here is derived from an EMBL/GenBank/DDBJ whole genome shotgun (WGS) entry which is preliminary data.</text>
</comment>